<accession>A0AAD9MD12</accession>
<evidence type="ECO:0000256" key="1">
    <source>
        <dbReference type="SAM" id="MobiDB-lite"/>
    </source>
</evidence>
<gene>
    <name evidence="2" type="ORF">P8C59_003140</name>
</gene>
<feature type="compositionally biased region" description="Basic residues" evidence="1">
    <location>
        <begin position="15"/>
        <end position="26"/>
    </location>
</feature>
<reference evidence="2" key="1">
    <citation type="journal article" date="2023" name="Mol. Plant Microbe Interact.">
        <title>Elucidating the Obligate Nature and Biological Capacity of an Invasive Fungal Corn Pathogen.</title>
        <authorList>
            <person name="MacCready J.S."/>
            <person name="Roggenkamp E.M."/>
            <person name="Gdanetz K."/>
            <person name="Chilvers M.I."/>
        </authorList>
    </citation>
    <scope>NUCLEOTIDE SEQUENCE</scope>
    <source>
        <strain evidence="2">PM02</strain>
    </source>
</reference>
<feature type="compositionally biased region" description="Low complexity" evidence="1">
    <location>
        <begin position="87"/>
        <end position="98"/>
    </location>
</feature>
<dbReference type="Proteomes" id="UP001217918">
    <property type="component" value="Unassembled WGS sequence"/>
</dbReference>
<dbReference type="AlphaFoldDB" id="A0AAD9MD12"/>
<feature type="region of interest" description="Disordered" evidence="1">
    <location>
        <begin position="1"/>
        <end position="108"/>
    </location>
</feature>
<sequence length="148" mass="16313">MPAKPAKITPAIHHAATRKAKRHKSAKAYTIAAKKEGLRRFKRTTSSNAGRYTTNSSLIANKDDNNAYNRVYVPPVNTEEEEGGSGNNDSVNDSTSNSADKGKGSSAYKHGKGALRCKDILPYKQQYVMSYPYGPPSMPYADIYVYYI</sequence>
<evidence type="ECO:0000313" key="2">
    <source>
        <dbReference type="EMBL" id="KAK2068506.1"/>
    </source>
</evidence>
<feature type="compositionally biased region" description="Polar residues" evidence="1">
    <location>
        <begin position="44"/>
        <end position="59"/>
    </location>
</feature>
<dbReference type="EMBL" id="JAQQPM010000002">
    <property type="protein sequence ID" value="KAK2068506.1"/>
    <property type="molecule type" value="Genomic_DNA"/>
</dbReference>
<evidence type="ECO:0000313" key="3">
    <source>
        <dbReference type="Proteomes" id="UP001217918"/>
    </source>
</evidence>
<comment type="caution">
    <text evidence="2">The sequence shown here is derived from an EMBL/GenBank/DDBJ whole genome shotgun (WGS) entry which is preliminary data.</text>
</comment>
<keyword evidence="3" id="KW-1185">Reference proteome</keyword>
<name>A0AAD9MD12_9PEZI</name>
<protein>
    <submittedName>
        <fullName evidence="2">Uncharacterized protein</fullName>
    </submittedName>
</protein>
<proteinExistence type="predicted"/>
<organism evidence="2 3">
    <name type="scientific">Phyllachora maydis</name>
    <dbReference type="NCBI Taxonomy" id="1825666"/>
    <lineage>
        <taxon>Eukaryota</taxon>
        <taxon>Fungi</taxon>
        <taxon>Dikarya</taxon>
        <taxon>Ascomycota</taxon>
        <taxon>Pezizomycotina</taxon>
        <taxon>Sordariomycetes</taxon>
        <taxon>Sordariomycetidae</taxon>
        <taxon>Phyllachorales</taxon>
        <taxon>Phyllachoraceae</taxon>
        <taxon>Phyllachora</taxon>
    </lineage>
</organism>